<reference evidence="2" key="1">
    <citation type="submission" date="2022-09" db="EMBL/GenBank/DDBJ databases">
        <title>Tahibacter sp. nov., isolated from a fresh water.</title>
        <authorList>
            <person name="Baek J.H."/>
            <person name="Lee J.K."/>
            <person name="Kim J.M."/>
            <person name="Jeon C.O."/>
        </authorList>
    </citation>
    <scope>NUCLEOTIDE SEQUENCE</scope>
    <source>
        <strain evidence="2">W38</strain>
    </source>
</reference>
<dbReference type="Proteomes" id="UP001064632">
    <property type="component" value="Chromosome"/>
</dbReference>
<feature type="transmembrane region" description="Helical" evidence="1">
    <location>
        <begin position="59"/>
        <end position="78"/>
    </location>
</feature>
<keyword evidence="3" id="KW-1185">Reference proteome</keyword>
<keyword evidence="1" id="KW-0472">Membrane</keyword>
<dbReference type="EMBL" id="CP104694">
    <property type="protein sequence ID" value="UXI70516.1"/>
    <property type="molecule type" value="Genomic_DNA"/>
</dbReference>
<evidence type="ECO:0000313" key="3">
    <source>
        <dbReference type="Proteomes" id="UP001064632"/>
    </source>
</evidence>
<organism evidence="2 3">
    <name type="scientific">Tahibacter amnicola</name>
    <dbReference type="NCBI Taxonomy" id="2976241"/>
    <lineage>
        <taxon>Bacteria</taxon>
        <taxon>Pseudomonadati</taxon>
        <taxon>Pseudomonadota</taxon>
        <taxon>Gammaproteobacteria</taxon>
        <taxon>Lysobacterales</taxon>
        <taxon>Rhodanobacteraceae</taxon>
        <taxon>Tahibacter</taxon>
    </lineage>
</organism>
<feature type="transmembrane region" description="Helical" evidence="1">
    <location>
        <begin position="159"/>
        <end position="178"/>
    </location>
</feature>
<keyword evidence="1" id="KW-0812">Transmembrane</keyword>
<feature type="transmembrane region" description="Helical" evidence="1">
    <location>
        <begin position="190"/>
        <end position="207"/>
    </location>
</feature>
<protein>
    <recommendedName>
        <fullName evidence="4">Membrane protein DUF2306</fullName>
    </recommendedName>
</protein>
<evidence type="ECO:0000256" key="1">
    <source>
        <dbReference type="SAM" id="Phobius"/>
    </source>
</evidence>
<feature type="transmembrane region" description="Helical" evidence="1">
    <location>
        <begin position="123"/>
        <end position="139"/>
    </location>
</feature>
<gene>
    <name evidence="2" type="ORF">N4264_13020</name>
</gene>
<dbReference type="RefSeq" id="WP_261697464.1">
    <property type="nucleotide sequence ID" value="NZ_CP104694.1"/>
</dbReference>
<sequence length="217" mass="23323">MTLLIHISAGLVSLAAGAVALYAAKGSGLHKRSGLYFVAAMLVMSSTGAVIAARMPERGSMLVGLLTFYFVTTGLLAVRRTVDESRGLLTGLMAAAIAITLANVVFGVTALNSPNGRVDHLPAFPFFFFATFGALAVIGDWRLLRAGALQGPRRIARHLWRLGFALFVATSSFFLGQAKLFPEPIRKSGVLALPVLLVVVLTIYWLARTLRRRRQPA</sequence>
<evidence type="ECO:0000313" key="2">
    <source>
        <dbReference type="EMBL" id="UXI70516.1"/>
    </source>
</evidence>
<feature type="transmembrane region" description="Helical" evidence="1">
    <location>
        <begin position="6"/>
        <end position="23"/>
    </location>
</feature>
<keyword evidence="1" id="KW-1133">Transmembrane helix</keyword>
<accession>A0ABY6BLL4</accession>
<feature type="transmembrane region" description="Helical" evidence="1">
    <location>
        <begin position="90"/>
        <end position="111"/>
    </location>
</feature>
<feature type="transmembrane region" description="Helical" evidence="1">
    <location>
        <begin position="35"/>
        <end position="53"/>
    </location>
</feature>
<proteinExistence type="predicted"/>
<evidence type="ECO:0008006" key="4">
    <source>
        <dbReference type="Google" id="ProtNLM"/>
    </source>
</evidence>
<name>A0ABY6BLL4_9GAMM</name>